<name>A0A3M7GCC1_HORWE</name>
<keyword evidence="7" id="KW-1015">Disulfide bond</keyword>
<gene>
    <name evidence="11" type="ORF">D0864_04278</name>
</gene>
<protein>
    <recommendedName>
        <fullName evidence="3 7">Alpha-galactosidase</fullName>
        <ecNumber evidence="3 7">3.2.1.22</ecNumber>
    </recommendedName>
    <alternativeName>
        <fullName evidence="7">Melibiase</fullName>
    </alternativeName>
</protein>
<evidence type="ECO:0000313" key="12">
    <source>
        <dbReference type="Proteomes" id="UP000269539"/>
    </source>
</evidence>
<dbReference type="InterPro" id="IPR041233">
    <property type="entry name" value="Melibiase_C"/>
</dbReference>
<comment type="caution">
    <text evidence="11">The sequence shown here is derived from an EMBL/GenBank/DDBJ whole genome shotgun (WGS) entry which is preliminary data.</text>
</comment>
<evidence type="ECO:0000256" key="3">
    <source>
        <dbReference type="ARBA" id="ARBA00012755"/>
    </source>
</evidence>
<evidence type="ECO:0000259" key="10">
    <source>
        <dbReference type="Pfam" id="PF17801"/>
    </source>
</evidence>
<keyword evidence="5 7" id="KW-0378">Hydrolase</keyword>
<evidence type="ECO:0000256" key="8">
    <source>
        <dbReference type="SAM" id="MobiDB-lite"/>
    </source>
</evidence>
<dbReference type="Gene3D" id="3.20.20.70">
    <property type="entry name" value="Aldolase class I"/>
    <property type="match status" value="1"/>
</dbReference>
<dbReference type="PANTHER" id="PTHR11452">
    <property type="entry name" value="ALPHA-GALACTOSIDASE/ALPHA-N-ACETYLGALACTOSAMINIDASE"/>
    <property type="match status" value="1"/>
</dbReference>
<evidence type="ECO:0000256" key="1">
    <source>
        <dbReference type="ARBA" id="ARBA00001255"/>
    </source>
</evidence>
<evidence type="ECO:0000256" key="4">
    <source>
        <dbReference type="ARBA" id="ARBA00022729"/>
    </source>
</evidence>
<dbReference type="SUPFAM" id="SSF51445">
    <property type="entry name" value="(Trans)glycosidases"/>
    <property type="match status" value="1"/>
</dbReference>
<dbReference type="AlphaFoldDB" id="A0A3M7GCC1"/>
<dbReference type="EMBL" id="QWIO01000362">
    <property type="protein sequence ID" value="RMY98732.1"/>
    <property type="molecule type" value="Genomic_DNA"/>
</dbReference>
<feature type="region of interest" description="Disordered" evidence="8">
    <location>
        <begin position="19"/>
        <end position="42"/>
    </location>
</feature>
<evidence type="ECO:0000256" key="2">
    <source>
        <dbReference type="ARBA" id="ARBA00009743"/>
    </source>
</evidence>
<keyword evidence="6 7" id="KW-0326">Glycosidase</keyword>
<comment type="catalytic activity">
    <reaction evidence="1 7">
        <text>Hydrolysis of terminal, non-reducing alpha-D-galactose residues in alpha-D-galactosides, including galactose oligosaccharides, galactomannans and galactolipids.</text>
        <dbReference type="EC" id="3.2.1.22"/>
    </reaction>
</comment>
<dbReference type="Pfam" id="PF16499">
    <property type="entry name" value="Melibiase_2"/>
    <property type="match status" value="1"/>
</dbReference>
<evidence type="ECO:0000256" key="6">
    <source>
        <dbReference type="ARBA" id="ARBA00023295"/>
    </source>
</evidence>
<feature type="domain" description="Alpha galactosidase C-terminal" evidence="10">
    <location>
        <begin position="343"/>
        <end position="416"/>
    </location>
</feature>
<organism evidence="11 12">
    <name type="scientific">Hortaea werneckii</name>
    <name type="common">Black yeast</name>
    <name type="synonym">Cladosporium werneckii</name>
    <dbReference type="NCBI Taxonomy" id="91943"/>
    <lineage>
        <taxon>Eukaryota</taxon>
        <taxon>Fungi</taxon>
        <taxon>Dikarya</taxon>
        <taxon>Ascomycota</taxon>
        <taxon>Pezizomycotina</taxon>
        <taxon>Dothideomycetes</taxon>
        <taxon>Dothideomycetidae</taxon>
        <taxon>Mycosphaerellales</taxon>
        <taxon>Teratosphaeriaceae</taxon>
        <taxon>Hortaea</taxon>
    </lineage>
</organism>
<evidence type="ECO:0000256" key="9">
    <source>
        <dbReference type="SAM" id="SignalP"/>
    </source>
</evidence>
<sequence length="581" mass="62519">MPSTTQTTLTALTLLTLLPPSTLQTPPPPSKPPTTTSSTAGHKPILGYNSYNDIGCSPNSTYLYSTLSALSTSGLQAAGYNTFQIDCGWQGYERLPNGSITYDANTFPEGIMPISRAARERGFVFGLYTDQGRYSCDTIVPGRRQGSLGYEREDAAMFAGWGVGYMKVDNCYIVADENAPKDPRRDFPSRFGAMWEALQDVGIEEMLICQWGTPYLNGTTLEGPAEWTPPISTSFRVSDDISNSWPNVERIANENIHVNLRGLNGPGNWSDMDMLEVGNEGLTMEEQKSHFALWAMSKSTLMIGTNVAEISDEAKGILMNEGLLAINQDDLGEPIKLVQRYSNDHDLYAGPLAGGDVAVLMVDSSNATNTLAVEFSKLGIESADATDLWSVKRQTLCSVSGYNATVAPHGSVALRLSNVKLARVMKPELSYYGAASGSLDGSAEIQDCPGCSEGKKVGYLSGNSSVTIHGIRTSQSTSNVRFDYVNCDVGYLADQKPNYRTAAVSVNGGEAQMVNFPLTGYAWTLDVLTDFLVELSGFDAEGENSMTISGPSMQAADGNSEYGPDIDRIGVVAGGEEEPCL</sequence>
<dbReference type="InterPro" id="IPR017853">
    <property type="entry name" value="GH"/>
</dbReference>
<dbReference type="InterPro" id="IPR002241">
    <property type="entry name" value="Glyco_hydro_27"/>
</dbReference>
<dbReference type="InterPro" id="IPR013785">
    <property type="entry name" value="Aldolase_TIM"/>
</dbReference>
<evidence type="ECO:0000256" key="5">
    <source>
        <dbReference type="ARBA" id="ARBA00022801"/>
    </source>
</evidence>
<proteinExistence type="inferred from homology"/>
<evidence type="ECO:0000313" key="11">
    <source>
        <dbReference type="EMBL" id="RMY98732.1"/>
    </source>
</evidence>
<keyword evidence="4 9" id="KW-0732">Signal</keyword>
<comment type="similarity">
    <text evidence="2 7">Belongs to the glycosyl hydrolase 27 family.</text>
</comment>
<dbReference type="InterPro" id="IPR013780">
    <property type="entry name" value="Glyco_hydro_b"/>
</dbReference>
<dbReference type="PRINTS" id="PR00740">
    <property type="entry name" value="GLHYDRLASE27"/>
</dbReference>
<dbReference type="SUPFAM" id="SSF51011">
    <property type="entry name" value="Glycosyl hydrolase domain"/>
    <property type="match status" value="1"/>
</dbReference>
<dbReference type="PANTHER" id="PTHR11452:SF75">
    <property type="entry name" value="ALPHA-GALACTOSIDASE MEL1"/>
    <property type="match status" value="1"/>
</dbReference>
<accession>A0A3M7GCC1</accession>
<evidence type="ECO:0000256" key="7">
    <source>
        <dbReference type="RuleBase" id="RU361168"/>
    </source>
</evidence>
<dbReference type="CDD" id="cd14792">
    <property type="entry name" value="GH27"/>
    <property type="match status" value="1"/>
</dbReference>
<dbReference type="VEuPathDB" id="FungiDB:BTJ68_09538"/>
<feature type="signal peptide" evidence="9">
    <location>
        <begin position="1"/>
        <end position="23"/>
    </location>
</feature>
<dbReference type="GO" id="GO:0005975">
    <property type="term" value="P:carbohydrate metabolic process"/>
    <property type="evidence" value="ECO:0007669"/>
    <property type="project" value="InterPro"/>
</dbReference>
<dbReference type="Proteomes" id="UP000269539">
    <property type="component" value="Unassembled WGS sequence"/>
</dbReference>
<dbReference type="CDD" id="cd04081">
    <property type="entry name" value="CBM35_galactosidase-like"/>
    <property type="match status" value="1"/>
</dbReference>
<reference evidence="11 12" key="1">
    <citation type="journal article" date="2018" name="BMC Genomics">
        <title>Genomic evidence for intraspecific hybridization in a clonal and extremely halotolerant yeast.</title>
        <authorList>
            <person name="Gostincar C."/>
            <person name="Stajich J.E."/>
            <person name="Zupancic J."/>
            <person name="Zalar P."/>
            <person name="Gunde-Cimerman N."/>
        </authorList>
    </citation>
    <scope>NUCLEOTIDE SEQUENCE [LARGE SCALE GENOMIC DNA]</scope>
    <source>
        <strain evidence="11 12">EXF-10513</strain>
    </source>
</reference>
<dbReference type="EC" id="3.2.1.22" evidence="3 7"/>
<dbReference type="Pfam" id="PF17801">
    <property type="entry name" value="Melibiase_C"/>
    <property type="match status" value="1"/>
</dbReference>
<dbReference type="GO" id="GO:0004557">
    <property type="term" value="F:alpha-galactosidase activity"/>
    <property type="evidence" value="ECO:0007669"/>
    <property type="project" value="UniProtKB-EC"/>
</dbReference>
<feature type="chain" id="PRO_5018071892" description="Alpha-galactosidase" evidence="9">
    <location>
        <begin position="24"/>
        <end position="581"/>
    </location>
</feature>
<dbReference type="Gene3D" id="2.60.120.260">
    <property type="entry name" value="Galactose-binding domain-like"/>
    <property type="match status" value="1"/>
</dbReference>
<dbReference type="Gene3D" id="2.60.40.1180">
    <property type="entry name" value="Golgi alpha-mannosidase II"/>
    <property type="match status" value="1"/>
</dbReference>